<dbReference type="FunFam" id="3.40.50.300:FF:001471">
    <property type="entry name" value="P-loop containing nucleoside triphosphate hydrolase protein"/>
    <property type="match status" value="1"/>
</dbReference>
<dbReference type="PROSITE" id="PS50893">
    <property type="entry name" value="ABC_TRANSPORTER_2"/>
    <property type="match status" value="2"/>
</dbReference>
<dbReference type="GO" id="GO:0016887">
    <property type="term" value="F:ATP hydrolysis activity"/>
    <property type="evidence" value="ECO:0007669"/>
    <property type="project" value="InterPro"/>
</dbReference>
<keyword evidence="4" id="KW-0547">Nucleotide-binding</keyword>
<keyword evidence="3 9" id="KW-0812">Transmembrane</keyword>
<evidence type="ECO:0000256" key="9">
    <source>
        <dbReference type="SAM" id="Phobius"/>
    </source>
</evidence>
<dbReference type="SUPFAM" id="SSF52540">
    <property type="entry name" value="P-loop containing nucleoside triphosphate hydrolases"/>
    <property type="match status" value="2"/>
</dbReference>
<feature type="domain" description="ABC transmembrane type-1" evidence="11">
    <location>
        <begin position="49"/>
        <end position="340"/>
    </location>
</feature>
<dbReference type="GeneID" id="54282234"/>
<feature type="domain" description="ABC transporter" evidence="10">
    <location>
        <begin position="377"/>
        <end position="615"/>
    </location>
</feature>
<evidence type="ECO:0000256" key="5">
    <source>
        <dbReference type="ARBA" id="ARBA00022840"/>
    </source>
</evidence>
<evidence type="ECO:0000256" key="8">
    <source>
        <dbReference type="SAM" id="MobiDB-lite"/>
    </source>
</evidence>
<dbReference type="GO" id="GO:0005524">
    <property type="term" value="F:ATP binding"/>
    <property type="evidence" value="ECO:0007669"/>
    <property type="project" value="UniProtKB-KW"/>
</dbReference>
<feature type="transmembrane region" description="Helical" evidence="9">
    <location>
        <begin position="280"/>
        <end position="298"/>
    </location>
</feature>
<dbReference type="Pfam" id="PF00005">
    <property type="entry name" value="ABC_tran"/>
    <property type="match status" value="2"/>
</dbReference>
<dbReference type="InterPro" id="IPR036640">
    <property type="entry name" value="ABC1_TM_sf"/>
</dbReference>
<feature type="transmembrane region" description="Helical" evidence="9">
    <location>
        <begin position="943"/>
        <end position="961"/>
    </location>
</feature>
<dbReference type="CDD" id="cd18578">
    <property type="entry name" value="ABC_6TM_Pgp_ABCB1_D2_like"/>
    <property type="match status" value="1"/>
</dbReference>
<keyword evidence="5" id="KW-0067">ATP-binding</keyword>
<dbReference type="PANTHER" id="PTHR43394:SF15">
    <property type="entry name" value="ALPHA-FACTOR-TRANSPORTING ATPASE"/>
    <property type="match status" value="1"/>
</dbReference>
<evidence type="ECO:0000256" key="7">
    <source>
        <dbReference type="ARBA" id="ARBA00023136"/>
    </source>
</evidence>
<dbReference type="GO" id="GO:0090374">
    <property type="term" value="P:oligopeptide export from mitochondrion"/>
    <property type="evidence" value="ECO:0007669"/>
    <property type="project" value="TreeGrafter"/>
</dbReference>
<dbReference type="PROSITE" id="PS50929">
    <property type="entry name" value="ABC_TM1F"/>
    <property type="match status" value="2"/>
</dbReference>
<evidence type="ECO:0000256" key="6">
    <source>
        <dbReference type="ARBA" id="ARBA00022989"/>
    </source>
</evidence>
<reference evidence="12" key="1">
    <citation type="journal article" date="2020" name="Stud. Mycol.">
        <title>101 Dothideomycetes genomes: a test case for predicting lifestyles and emergence of pathogens.</title>
        <authorList>
            <person name="Haridas S."/>
            <person name="Albert R."/>
            <person name="Binder M."/>
            <person name="Bloem J."/>
            <person name="Labutti K."/>
            <person name="Salamov A."/>
            <person name="Andreopoulos B."/>
            <person name="Baker S."/>
            <person name="Barry K."/>
            <person name="Bills G."/>
            <person name="Bluhm B."/>
            <person name="Cannon C."/>
            <person name="Castanera R."/>
            <person name="Culley D."/>
            <person name="Daum C."/>
            <person name="Ezra D."/>
            <person name="Gonzalez J."/>
            <person name="Henrissat B."/>
            <person name="Kuo A."/>
            <person name="Liang C."/>
            <person name="Lipzen A."/>
            <person name="Lutzoni F."/>
            <person name="Magnuson J."/>
            <person name="Mondo S."/>
            <person name="Nolan M."/>
            <person name="Ohm R."/>
            <person name="Pangilinan J."/>
            <person name="Park H.-J."/>
            <person name="Ramirez L."/>
            <person name="Alfaro M."/>
            <person name="Sun H."/>
            <person name="Tritt A."/>
            <person name="Yoshinaga Y."/>
            <person name="Zwiers L.-H."/>
            <person name="Turgeon B."/>
            <person name="Goodwin S."/>
            <person name="Spatafora J."/>
            <person name="Crous P."/>
            <person name="Grigoriev I."/>
        </authorList>
    </citation>
    <scope>NUCLEOTIDE SEQUENCE</scope>
    <source>
        <strain evidence="12">CBS 175.79</strain>
    </source>
</reference>
<dbReference type="OrthoDB" id="6500128at2759"/>
<evidence type="ECO:0000259" key="10">
    <source>
        <dbReference type="PROSITE" id="PS50893"/>
    </source>
</evidence>
<feature type="region of interest" description="Disordered" evidence="8">
    <location>
        <begin position="1"/>
        <end position="23"/>
    </location>
</feature>
<dbReference type="PROSITE" id="PS00211">
    <property type="entry name" value="ABC_TRANSPORTER_1"/>
    <property type="match status" value="1"/>
</dbReference>
<dbReference type="EMBL" id="ML978066">
    <property type="protein sequence ID" value="KAF2021965.1"/>
    <property type="molecule type" value="Genomic_DNA"/>
</dbReference>
<feature type="transmembrane region" description="Helical" evidence="9">
    <location>
        <begin position="1022"/>
        <end position="1045"/>
    </location>
</feature>
<dbReference type="Pfam" id="PF00664">
    <property type="entry name" value="ABC_membrane"/>
    <property type="match status" value="2"/>
</dbReference>
<dbReference type="GO" id="GO:0005743">
    <property type="term" value="C:mitochondrial inner membrane"/>
    <property type="evidence" value="ECO:0007669"/>
    <property type="project" value="TreeGrafter"/>
</dbReference>
<protein>
    <submittedName>
        <fullName evidence="12">P-loop containing nucleoside triphosphate hydrolase protein</fullName>
    </submittedName>
</protein>
<sequence length="1394" mass="154552">MTSATALRVREGHNGDQQNEQSNNDAHRKIYWKDIFSFTTRKHVITVCASAAFATIAALVMPAMAIIYGQIFHEFANFGAGAISSAELLHNTTRWIIFLTGITAVGWVSSSCYFMLQLAFGELQAQNARQKIFDVLLRKKIGWYDLKNSGVPAMLSGIQMHVRDLQLSTSQPLGEGYQMVIMSIGALVVAFYSCWDLTLVIISIVPVIFLVMGLLGSRLSQRAVQQGERLQQATKHVTSAISNIETVKCFNGERFELRRFILAIDRVGTLYKQQANFRSLQIGFMQLVTMGVFVQAFWYGSHLVVSGKRNTGQVVTTFWGALMAIQGITGFIPQLIVLQKGKVAAAGLKLLLEDDSERKEQTETDSGDHPPRCTGDIEFKKIFFSYPTRPDQAALDNVSAFFPAGETTFVVGRSGSGKSTMGHLLVRLYDPQSGHIYIDGLPADQLALRWLRENITLVEQHSVLFNETIRRNIALGRGDGHVTARDIHRAIDFAVLKDVINTFPQGLDTAVGIKGNALSGGQKQRLAMARARIRNTPILVLDESTSALDYVTRSLMFDAIRKWRQGKTTIVITHDMSQILPDDYVYIMNEAQVIRDGYLKDFEAKPDPLSSELLEQSQRLKYGDYGESETDDETEEIMSLYDESWTTCHSTVAETIFGEAIASPFLAPNRNSLLMTTYRRQSTVPSDIFRSPSPGGETLHRNSVSRALPSPYTVNDSLGVKHKHFSRPLSIVSDPRFSLTQALPTQKETFNKTHKRNDSGMDSVESNDSTTVVIPSTTLTISHVLKTVWPALDSRHRIMLICAISCAMVHAACTPSFAFVFARLLSTFYATADQQKLALRYALIILGIAILDGIAAYSFHFLFDICAQRWANFYKEEAMRRILKQPRQFFDHEINSIASISECLGHLGEEARNLPGRFLGIVIVMIAMVCVALIWSLIICWKITLVALATGPILFAIMRGYNAVSGRWETRTNAASEAVGQIMHETFTSIRTVRCLQLETIFQRKSRMVINMALKTGIKRGIYIGSIFGLNLAAPYFVACLLLWYGSTVLASREFTITNIIETFTIILLSVNQVNYIGNYIPQINVSKDAASRLLRLARLPQDSHEQDGDSELPNAGDITLQNVNFSYPVRKDQQILTDVSLKIPKGSCTAIVGPSGSGKSTIASLLLKLYPIEASAYSHNGRITISGHDIKDLQTLALRSHMAIVSQTPVLFPGTVAENIAYGLSPSSPIVSHDNVRLAAQAAGVDDFIMSLSNGYQTIVGEGGTGVSGGQAQRIAIARALIRNPDILILDEATSALDGESANIIRETVQRLVAEKKQPEEPLWQNGTKKFRYRRQKRNMTVIIITHAREMMAIAENIIMLDKGKVIEEGGFDDLRYRGGPFSRLLQGKGVED</sequence>
<feature type="transmembrane region" description="Helical" evidence="9">
    <location>
        <begin position="798"/>
        <end position="821"/>
    </location>
</feature>
<feature type="transmembrane region" description="Helical" evidence="9">
    <location>
        <begin position="318"/>
        <end position="338"/>
    </location>
</feature>
<dbReference type="InterPro" id="IPR003439">
    <property type="entry name" value="ABC_transporter-like_ATP-bd"/>
</dbReference>
<comment type="subcellular location">
    <subcellularLocation>
        <location evidence="1">Membrane</location>
        <topology evidence="1">Multi-pass membrane protein</topology>
    </subcellularLocation>
</comment>
<dbReference type="SMART" id="SM00382">
    <property type="entry name" value="AAA"/>
    <property type="match status" value="2"/>
</dbReference>
<evidence type="ECO:0000256" key="2">
    <source>
        <dbReference type="ARBA" id="ARBA00022448"/>
    </source>
</evidence>
<dbReference type="PANTHER" id="PTHR43394">
    <property type="entry name" value="ATP-DEPENDENT PERMEASE MDL1, MITOCHONDRIAL"/>
    <property type="match status" value="1"/>
</dbReference>
<dbReference type="InterPro" id="IPR027417">
    <property type="entry name" value="P-loop_NTPase"/>
</dbReference>
<dbReference type="InterPro" id="IPR003593">
    <property type="entry name" value="AAA+_ATPase"/>
</dbReference>
<feature type="transmembrane region" description="Helical" evidence="9">
    <location>
        <begin position="176"/>
        <end position="193"/>
    </location>
</feature>
<evidence type="ECO:0000313" key="13">
    <source>
        <dbReference type="Proteomes" id="UP000799778"/>
    </source>
</evidence>
<dbReference type="InterPro" id="IPR039421">
    <property type="entry name" value="Type_1_exporter"/>
</dbReference>
<dbReference type="Gene3D" id="3.40.50.300">
    <property type="entry name" value="P-loop containing nucleotide triphosphate hydrolases"/>
    <property type="match status" value="2"/>
</dbReference>
<feature type="transmembrane region" description="Helical" evidence="9">
    <location>
        <begin position="95"/>
        <end position="116"/>
    </location>
</feature>
<keyword evidence="7 9" id="KW-0472">Membrane</keyword>
<feature type="domain" description="ABC transporter" evidence="10">
    <location>
        <begin position="1119"/>
        <end position="1389"/>
    </location>
</feature>
<evidence type="ECO:0000259" key="11">
    <source>
        <dbReference type="PROSITE" id="PS50929"/>
    </source>
</evidence>
<keyword evidence="13" id="KW-1185">Reference proteome</keyword>
<dbReference type="InterPro" id="IPR017871">
    <property type="entry name" value="ABC_transporter-like_CS"/>
</dbReference>
<organism evidence="12 13">
    <name type="scientific">Aaosphaeria arxii CBS 175.79</name>
    <dbReference type="NCBI Taxonomy" id="1450172"/>
    <lineage>
        <taxon>Eukaryota</taxon>
        <taxon>Fungi</taxon>
        <taxon>Dikarya</taxon>
        <taxon>Ascomycota</taxon>
        <taxon>Pezizomycotina</taxon>
        <taxon>Dothideomycetes</taxon>
        <taxon>Pleosporomycetidae</taxon>
        <taxon>Pleosporales</taxon>
        <taxon>Pleosporales incertae sedis</taxon>
        <taxon>Aaosphaeria</taxon>
    </lineage>
</organism>
<dbReference type="Proteomes" id="UP000799778">
    <property type="component" value="Unassembled WGS sequence"/>
</dbReference>
<dbReference type="CDD" id="cd18577">
    <property type="entry name" value="ABC_6TM_Pgp_ABCB1_D1_like"/>
    <property type="match status" value="1"/>
</dbReference>
<evidence type="ECO:0000256" key="4">
    <source>
        <dbReference type="ARBA" id="ARBA00022741"/>
    </source>
</evidence>
<dbReference type="RefSeq" id="XP_033390304.1">
    <property type="nucleotide sequence ID" value="XM_033524837.1"/>
</dbReference>
<dbReference type="SUPFAM" id="SSF90123">
    <property type="entry name" value="ABC transporter transmembrane region"/>
    <property type="match status" value="2"/>
</dbReference>
<feature type="transmembrane region" description="Helical" evidence="9">
    <location>
        <begin position="918"/>
        <end position="937"/>
    </location>
</feature>
<feature type="domain" description="ABC transmembrane type-1" evidence="11">
    <location>
        <begin position="803"/>
        <end position="1084"/>
    </location>
</feature>
<dbReference type="InterPro" id="IPR011527">
    <property type="entry name" value="ABC1_TM_dom"/>
</dbReference>
<dbReference type="FunFam" id="3.40.50.300:FF:000604">
    <property type="entry name" value="ABC transporter B family member 28"/>
    <property type="match status" value="1"/>
</dbReference>
<evidence type="ECO:0000313" key="12">
    <source>
        <dbReference type="EMBL" id="KAF2021965.1"/>
    </source>
</evidence>
<keyword evidence="2" id="KW-0813">Transport</keyword>
<keyword evidence="12" id="KW-0378">Hydrolase</keyword>
<gene>
    <name evidence="12" type="ORF">BU24DRAFT_384327</name>
</gene>
<accession>A0A6A5Y8R2</accession>
<feature type="transmembrane region" description="Helical" evidence="9">
    <location>
        <begin position="44"/>
        <end position="68"/>
    </location>
</feature>
<evidence type="ECO:0000256" key="3">
    <source>
        <dbReference type="ARBA" id="ARBA00022692"/>
    </source>
</evidence>
<dbReference type="Gene3D" id="1.20.1560.10">
    <property type="entry name" value="ABC transporter type 1, transmembrane domain"/>
    <property type="match status" value="2"/>
</dbReference>
<feature type="transmembrane region" description="Helical" evidence="9">
    <location>
        <begin position="199"/>
        <end position="219"/>
    </location>
</feature>
<evidence type="ECO:0000256" key="1">
    <source>
        <dbReference type="ARBA" id="ARBA00004141"/>
    </source>
</evidence>
<feature type="transmembrane region" description="Helical" evidence="9">
    <location>
        <begin position="841"/>
        <end position="863"/>
    </location>
</feature>
<dbReference type="GO" id="GO:0015421">
    <property type="term" value="F:ABC-type oligopeptide transporter activity"/>
    <property type="evidence" value="ECO:0007669"/>
    <property type="project" value="TreeGrafter"/>
</dbReference>
<keyword evidence="6 9" id="KW-1133">Transmembrane helix</keyword>
<proteinExistence type="predicted"/>
<name>A0A6A5Y8R2_9PLEO</name>